<dbReference type="EMBL" id="MCOG01000142">
    <property type="protein sequence ID" value="ORY37541.1"/>
    <property type="molecule type" value="Genomic_DNA"/>
</dbReference>
<keyword evidence="4" id="KW-0493">Microtubule</keyword>
<comment type="subcellular location">
    <subcellularLocation>
        <location evidence="1">Cytoplasm</location>
        <location evidence="1">Cytoskeleton</location>
        <location evidence="1">Spindle</location>
    </subcellularLocation>
</comment>
<dbReference type="GO" id="GO:0051301">
    <property type="term" value="P:cell division"/>
    <property type="evidence" value="ECO:0007669"/>
    <property type="project" value="UniProtKB-KW"/>
</dbReference>
<keyword evidence="5" id="KW-0498">Mitosis</keyword>
<evidence type="ECO:0000256" key="3">
    <source>
        <dbReference type="ARBA" id="ARBA00022618"/>
    </source>
</evidence>
<dbReference type="Gene3D" id="1.25.10.10">
    <property type="entry name" value="Leucine-rich Repeat Variant"/>
    <property type="match status" value="1"/>
</dbReference>
<dbReference type="AlphaFoldDB" id="A0A1Y2BS04"/>
<reference evidence="8 9" key="1">
    <citation type="submission" date="2016-08" db="EMBL/GenBank/DDBJ databases">
        <title>A Parts List for Fungal Cellulosomes Revealed by Comparative Genomics.</title>
        <authorList>
            <consortium name="DOE Joint Genome Institute"/>
            <person name="Haitjema C.H."/>
            <person name="Gilmore S.P."/>
            <person name="Henske J.K."/>
            <person name="Solomon K.V."/>
            <person name="De Groot R."/>
            <person name="Kuo A."/>
            <person name="Mondo S.J."/>
            <person name="Salamov A.A."/>
            <person name="Labutti K."/>
            <person name="Zhao Z."/>
            <person name="Chiniquy J."/>
            <person name="Barry K."/>
            <person name="Brewer H.M."/>
            <person name="Purvine S.O."/>
            <person name="Wright A.T."/>
            <person name="Boxma B."/>
            <person name="Van Alen T."/>
            <person name="Hackstein J.H."/>
            <person name="Baker S.E."/>
            <person name="Grigoriev I.V."/>
            <person name="O'Malley M.A."/>
        </authorList>
    </citation>
    <scope>NUCLEOTIDE SEQUENCE [LARGE SCALE GENOMIC DNA]</scope>
    <source>
        <strain evidence="8 9">G1</strain>
    </source>
</reference>
<proteinExistence type="inferred from homology"/>
<keyword evidence="9" id="KW-1185">Reference proteome</keyword>
<dbReference type="PANTHER" id="PTHR21567">
    <property type="entry name" value="CLASP"/>
    <property type="match status" value="1"/>
</dbReference>
<dbReference type="InterPro" id="IPR011989">
    <property type="entry name" value="ARM-like"/>
</dbReference>
<evidence type="ECO:0000313" key="9">
    <source>
        <dbReference type="Proteomes" id="UP000193920"/>
    </source>
</evidence>
<comment type="similarity">
    <text evidence="2">Belongs to the CLASP family.</text>
</comment>
<dbReference type="OrthoDB" id="63891at2759"/>
<evidence type="ECO:0000313" key="8">
    <source>
        <dbReference type="EMBL" id="ORY37541.1"/>
    </source>
</evidence>
<keyword evidence="3" id="KW-0132">Cell division</keyword>
<name>A0A1Y2BS04_9FUNG</name>
<feature type="compositionally biased region" description="Low complexity" evidence="6">
    <location>
        <begin position="19"/>
        <end position="36"/>
    </location>
</feature>
<dbReference type="GO" id="GO:0008017">
    <property type="term" value="F:microtubule binding"/>
    <property type="evidence" value="ECO:0007669"/>
    <property type="project" value="TreeGrafter"/>
</dbReference>
<feature type="region of interest" description="Disordered" evidence="6">
    <location>
        <begin position="93"/>
        <end position="112"/>
    </location>
</feature>
<sequence>MKIKNSSLQLSSVFPKIVNKTNNNNNNNNNHENNNNLGSDQSFNNAYYLDTNNNKNAITTSNNKEILDPYYNNNSSKNNMIYNINEKICESNNTNTNNKNNNTESNTDSLSIKNSEILKSNYRSISRNDSVYSSSSNTNDDYKRNNNKIYENTISNKDLFIYYYEILKNEESHWEDKSDAIEQMSIMLNDDKKIFLANLNELCIILIECISSLRTSFSKASVIFCEKLFTNLGTSMDSKVDIIGGALIKKIGEGNNFITEIIEKALNAMCTYCSWNRTLFTLINSSSQKSSNIRLSIANHIDNIISDLSDQDKQLVILKQTDITERLLITLISLSSDKISLTRKKAKHSIYILFKPIIDNVFINKNKNISSFSNPEEVLEKEIDKV</sequence>
<dbReference type="Pfam" id="PF12348">
    <property type="entry name" value="CLASP_N"/>
    <property type="match status" value="1"/>
</dbReference>
<dbReference type="InterPro" id="IPR024395">
    <property type="entry name" value="CLASP_N_dom"/>
</dbReference>
<gene>
    <name evidence="8" type="ORF">LY90DRAFT_511208</name>
</gene>
<feature type="compositionally biased region" description="Low complexity" evidence="6">
    <location>
        <begin position="93"/>
        <end position="107"/>
    </location>
</feature>
<protein>
    <recommendedName>
        <fullName evidence="7">CLASP N-terminal domain-containing protein</fullName>
    </recommendedName>
</protein>
<evidence type="ECO:0000256" key="4">
    <source>
        <dbReference type="ARBA" id="ARBA00022701"/>
    </source>
</evidence>
<evidence type="ECO:0000256" key="1">
    <source>
        <dbReference type="ARBA" id="ARBA00004186"/>
    </source>
</evidence>
<organism evidence="8 9">
    <name type="scientific">Neocallimastix californiae</name>
    <dbReference type="NCBI Taxonomy" id="1754190"/>
    <lineage>
        <taxon>Eukaryota</taxon>
        <taxon>Fungi</taxon>
        <taxon>Fungi incertae sedis</taxon>
        <taxon>Chytridiomycota</taxon>
        <taxon>Chytridiomycota incertae sedis</taxon>
        <taxon>Neocallimastigomycetes</taxon>
        <taxon>Neocallimastigales</taxon>
        <taxon>Neocallimastigaceae</taxon>
        <taxon>Neocallimastix</taxon>
    </lineage>
</organism>
<evidence type="ECO:0000256" key="6">
    <source>
        <dbReference type="SAM" id="MobiDB-lite"/>
    </source>
</evidence>
<dbReference type="PANTHER" id="PTHR21567:SF87">
    <property type="entry name" value="CRESCERIN-LIKE PROTEIN CHE-12"/>
    <property type="match status" value="1"/>
</dbReference>
<feature type="region of interest" description="Disordered" evidence="6">
    <location>
        <begin position="18"/>
        <end position="42"/>
    </location>
</feature>
<dbReference type="InterPro" id="IPR016024">
    <property type="entry name" value="ARM-type_fold"/>
</dbReference>
<keyword evidence="5" id="KW-0131">Cell cycle</keyword>
<dbReference type="GO" id="GO:0005819">
    <property type="term" value="C:spindle"/>
    <property type="evidence" value="ECO:0007669"/>
    <property type="project" value="UniProtKB-SubCell"/>
</dbReference>
<feature type="domain" description="CLASP N-terminal" evidence="7">
    <location>
        <begin position="163"/>
        <end position="353"/>
    </location>
</feature>
<dbReference type="Proteomes" id="UP000193920">
    <property type="component" value="Unassembled WGS sequence"/>
</dbReference>
<accession>A0A1Y2BS04</accession>
<evidence type="ECO:0000259" key="7">
    <source>
        <dbReference type="Pfam" id="PF12348"/>
    </source>
</evidence>
<dbReference type="GO" id="GO:0005881">
    <property type="term" value="C:cytoplasmic microtubule"/>
    <property type="evidence" value="ECO:0007669"/>
    <property type="project" value="TreeGrafter"/>
</dbReference>
<dbReference type="GO" id="GO:0000226">
    <property type="term" value="P:microtubule cytoskeleton organization"/>
    <property type="evidence" value="ECO:0007669"/>
    <property type="project" value="TreeGrafter"/>
</dbReference>
<evidence type="ECO:0000256" key="5">
    <source>
        <dbReference type="ARBA" id="ARBA00022776"/>
    </source>
</evidence>
<evidence type="ECO:0000256" key="2">
    <source>
        <dbReference type="ARBA" id="ARBA00009549"/>
    </source>
</evidence>
<dbReference type="SUPFAM" id="SSF48371">
    <property type="entry name" value="ARM repeat"/>
    <property type="match status" value="1"/>
</dbReference>
<comment type="caution">
    <text evidence="8">The sequence shown here is derived from an EMBL/GenBank/DDBJ whole genome shotgun (WGS) entry which is preliminary data.</text>
</comment>